<dbReference type="Pfam" id="PF02597">
    <property type="entry name" value="ThiS"/>
    <property type="match status" value="1"/>
</dbReference>
<proteinExistence type="predicted"/>
<name>A0A7D5NAD1_9PROT</name>
<dbReference type="KEGG" id="acog:HWD57_05915"/>
<evidence type="ECO:0000313" key="2">
    <source>
        <dbReference type="Proteomes" id="UP000509684"/>
    </source>
</evidence>
<dbReference type="InterPro" id="IPR003749">
    <property type="entry name" value="ThiS/MoaD-like"/>
</dbReference>
<reference evidence="1 2" key="1">
    <citation type="journal article" date="2019" name="Microbiome">
        <title>Annotated bacterial chromosomes from frame-shift-corrected long-read metagenomic data.</title>
        <authorList>
            <person name="Arumugam K."/>
            <person name="Bagci C."/>
            <person name="Bessarab I."/>
            <person name="Beier S."/>
            <person name="Buchfink B."/>
            <person name="Gorska A."/>
            <person name="Qiu G."/>
            <person name="Huson D.H."/>
            <person name="Williams R.B.H."/>
        </authorList>
    </citation>
    <scope>NUCLEOTIDE SEQUENCE [LARGE SCALE GENOMIC DNA]</scope>
    <source>
        <strain evidence="1">SSA1</strain>
    </source>
</reference>
<accession>A0A7D5NAD1</accession>
<dbReference type="Proteomes" id="UP000509684">
    <property type="component" value="Chromosome"/>
</dbReference>
<sequence>MRVLIPSALQSYTGTSWVQAEGRTVAEVLGDLERQYPGIRFRMVDEQGAIRRHMRIFWKREMVFDLATPLDTDGELMIVQALSGG</sequence>
<evidence type="ECO:0000313" key="1">
    <source>
        <dbReference type="EMBL" id="QLH49370.1"/>
    </source>
</evidence>
<dbReference type="EMBL" id="CP058708">
    <property type="protein sequence ID" value="QLH49370.1"/>
    <property type="molecule type" value="Genomic_DNA"/>
</dbReference>
<dbReference type="AlphaFoldDB" id="A0A7D5NAD1"/>
<dbReference type="SUPFAM" id="SSF54285">
    <property type="entry name" value="MoaD/ThiS"/>
    <property type="match status" value="1"/>
</dbReference>
<dbReference type="InterPro" id="IPR012675">
    <property type="entry name" value="Beta-grasp_dom_sf"/>
</dbReference>
<protein>
    <submittedName>
        <fullName evidence="1">MoaD/ThiS family protein</fullName>
    </submittedName>
</protein>
<dbReference type="InterPro" id="IPR052045">
    <property type="entry name" value="Sulfur_Carrier/Prot_Modifier"/>
</dbReference>
<dbReference type="PANTHER" id="PTHR38031">
    <property type="entry name" value="SULFUR CARRIER PROTEIN SLR0821-RELATED"/>
    <property type="match status" value="1"/>
</dbReference>
<organism evidence="1 2">
    <name type="scientific">Candidatus Accumulibacter cognatus</name>
    <dbReference type="NCBI Taxonomy" id="2954383"/>
    <lineage>
        <taxon>Bacteria</taxon>
        <taxon>Pseudomonadati</taxon>
        <taxon>Pseudomonadota</taxon>
        <taxon>Betaproteobacteria</taxon>
        <taxon>Candidatus Accumulibacter</taxon>
    </lineage>
</organism>
<gene>
    <name evidence="1" type="ORF">HWD57_05915</name>
</gene>
<dbReference type="Gene3D" id="3.10.20.30">
    <property type="match status" value="1"/>
</dbReference>
<dbReference type="PANTHER" id="PTHR38031:SF1">
    <property type="entry name" value="SULFUR CARRIER PROTEIN CYSO"/>
    <property type="match status" value="1"/>
</dbReference>
<dbReference type="InterPro" id="IPR016155">
    <property type="entry name" value="Mopterin_synth/thiamin_S_b"/>
</dbReference>